<dbReference type="Proteomes" id="UP000309550">
    <property type="component" value="Unassembled WGS sequence"/>
</dbReference>
<proteinExistence type="predicted"/>
<sequence>MQTVVLKLPPALLRAAQVRAAERDQTVGQIVRDLLTREVLQSAAAAPRRASPTDDRLINALQAYLALDLAEATGWGDLMRRLSVQGYALRSADEGLTLLDASTGERLCKASELGFAYGVFVRRFGCAMPGHPEPDPMPHPKRATSGRSVIEPA</sequence>
<name>A0A5S3Q6G2_9RHOB</name>
<feature type="region of interest" description="Disordered" evidence="1">
    <location>
        <begin position="130"/>
        <end position="153"/>
    </location>
</feature>
<reference evidence="2 3" key="1">
    <citation type="submission" date="2019-05" db="EMBL/GenBank/DDBJ databases">
        <title>Sulfitobacter sabulilitoris sp. nov., isolated from a marine sand.</title>
        <authorList>
            <person name="Yoon J.-H."/>
        </authorList>
    </citation>
    <scope>NUCLEOTIDE SEQUENCE [LARGE SCALE GENOMIC DNA]</scope>
    <source>
        <strain evidence="2 3">HSMS-29</strain>
    </source>
</reference>
<evidence type="ECO:0000313" key="3">
    <source>
        <dbReference type="Proteomes" id="UP000309550"/>
    </source>
</evidence>
<keyword evidence="3" id="KW-1185">Reference proteome</keyword>
<organism evidence="2 3">
    <name type="scientific">Sulfitobacter sabulilitoris</name>
    <dbReference type="NCBI Taxonomy" id="2562655"/>
    <lineage>
        <taxon>Bacteria</taxon>
        <taxon>Pseudomonadati</taxon>
        <taxon>Pseudomonadota</taxon>
        <taxon>Alphaproteobacteria</taxon>
        <taxon>Rhodobacterales</taxon>
        <taxon>Roseobacteraceae</taxon>
        <taxon>Sulfitobacter</taxon>
    </lineage>
</organism>
<dbReference type="OrthoDB" id="7869496at2"/>
<dbReference type="EMBL" id="VANS01000002">
    <property type="protein sequence ID" value="TMM52423.1"/>
    <property type="molecule type" value="Genomic_DNA"/>
</dbReference>
<comment type="caution">
    <text evidence="2">The sequence shown here is derived from an EMBL/GenBank/DDBJ whole genome shotgun (WGS) entry which is preliminary data.</text>
</comment>
<evidence type="ECO:0000256" key="1">
    <source>
        <dbReference type="SAM" id="MobiDB-lite"/>
    </source>
</evidence>
<accession>A0A5S3Q6G2</accession>
<gene>
    <name evidence="2" type="ORF">FDT80_09070</name>
</gene>
<dbReference type="RefSeq" id="WP_138661964.1">
    <property type="nucleotide sequence ID" value="NZ_VANS01000002.1"/>
</dbReference>
<protein>
    <submittedName>
        <fullName evidence="2">Uncharacterized protein</fullName>
    </submittedName>
</protein>
<evidence type="ECO:0000313" key="2">
    <source>
        <dbReference type="EMBL" id="TMM52423.1"/>
    </source>
</evidence>
<dbReference type="AlphaFoldDB" id="A0A5S3Q6G2"/>